<organism evidence="2 3">
    <name type="scientific">Plutella xylostella</name>
    <name type="common">Diamondback moth</name>
    <name type="synonym">Plutella maculipennis</name>
    <dbReference type="NCBI Taxonomy" id="51655"/>
    <lineage>
        <taxon>Eukaryota</taxon>
        <taxon>Metazoa</taxon>
        <taxon>Ecdysozoa</taxon>
        <taxon>Arthropoda</taxon>
        <taxon>Hexapoda</taxon>
        <taxon>Insecta</taxon>
        <taxon>Pterygota</taxon>
        <taxon>Neoptera</taxon>
        <taxon>Endopterygota</taxon>
        <taxon>Lepidoptera</taxon>
        <taxon>Glossata</taxon>
        <taxon>Ditrysia</taxon>
        <taxon>Yponomeutoidea</taxon>
        <taxon>Plutellidae</taxon>
        <taxon>Plutella</taxon>
    </lineage>
</organism>
<gene>
    <name evidence="2" type="ORF">PLXY2_LOCUS16787</name>
</gene>
<name>A0A8S4GDF8_PLUXY</name>
<dbReference type="AlphaFoldDB" id="A0A8S4GDF8"/>
<dbReference type="EMBL" id="CAJHNJ030000691">
    <property type="protein sequence ID" value="CAG9138440.1"/>
    <property type="molecule type" value="Genomic_DNA"/>
</dbReference>
<evidence type="ECO:0000313" key="2">
    <source>
        <dbReference type="EMBL" id="CAG9138440.1"/>
    </source>
</evidence>
<evidence type="ECO:0000256" key="1">
    <source>
        <dbReference type="SAM" id="MobiDB-lite"/>
    </source>
</evidence>
<sequence>MIKLKNARECGPSEAPRAPAAAAAAAGPPPTHLPSPSLFQI</sequence>
<feature type="compositionally biased region" description="Low complexity" evidence="1">
    <location>
        <begin position="15"/>
        <end position="26"/>
    </location>
</feature>
<comment type="caution">
    <text evidence="2">The sequence shown here is derived from an EMBL/GenBank/DDBJ whole genome shotgun (WGS) entry which is preliminary data.</text>
</comment>
<dbReference type="Proteomes" id="UP000653454">
    <property type="component" value="Unassembled WGS sequence"/>
</dbReference>
<accession>A0A8S4GDF8</accession>
<protein>
    <submittedName>
        <fullName evidence="2">(diamondback moth) hypothetical protein</fullName>
    </submittedName>
</protein>
<keyword evidence="3" id="KW-1185">Reference proteome</keyword>
<evidence type="ECO:0000313" key="3">
    <source>
        <dbReference type="Proteomes" id="UP000653454"/>
    </source>
</evidence>
<reference evidence="2" key="1">
    <citation type="submission" date="2020-11" db="EMBL/GenBank/DDBJ databases">
        <authorList>
            <person name="Whiteford S."/>
        </authorList>
    </citation>
    <scope>NUCLEOTIDE SEQUENCE</scope>
</reference>
<proteinExistence type="predicted"/>
<feature type="region of interest" description="Disordered" evidence="1">
    <location>
        <begin position="1"/>
        <end position="41"/>
    </location>
</feature>